<feature type="domain" description="F-box" evidence="1">
    <location>
        <begin position="10"/>
        <end position="46"/>
    </location>
</feature>
<sequence length="374" mass="42409">MQQTPRTNMTDLPNEILEQIFSYFLDDPQTLDVIKQTCRHVASVAQNIIASVKKVPVRGHTAVVECNQLLSIATPTITPQIRFLDVVFSSMHNTSTPLPASFTTVITNNLLPVLREITIHFTDVLLLHPVSGQPIARFLPQLAVQDFHILMNVINSRPQINAISRRLALHLRLDACNAVNIPAFLRPWRGIALQRFTIDLWDTNPQYIHTMLQILSFSRNTLTDLRMTEHKGYDEPVLSPRVDFSSFTSLLHLRVPACVWFTYGASQFRRLVPNRLQNLRVDFVGFAGIFASGLGYQYTLQLLTTDESHAKLAPAYLWITELVHPVSGLPHFKKLAVIETPHSRARDVMQRRIPTRVADAFRSAGVTLELQLRI</sequence>
<dbReference type="InterPro" id="IPR036047">
    <property type="entry name" value="F-box-like_dom_sf"/>
</dbReference>
<dbReference type="Proteomes" id="UP000799424">
    <property type="component" value="Unassembled WGS sequence"/>
</dbReference>
<protein>
    <recommendedName>
        <fullName evidence="1">F-box domain-containing protein</fullName>
    </recommendedName>
</protein>
<gene>
    <name evidence="2" type="ORF">CC86DRAFT_430838</name>
</gene>
<proteinExistence type="predicted"/>
<keyword evidence="3" id="KW-1185">Reference proteome</keyword>
<evidence type="ECO:0000313" key="3">
    <source>
        <dbReference type="Proteomes" id="UP000799424"/>
    </source>
</evidence>
<dbReference type="SUPFAM" id="SSF81383">
    <property type="entry name" value="F-box domain"/>
    <property type="match status" value="1"/>
</dbReference>
<reference evidence="2" key="1">
    <citation type="journal article" date="2020" name="Stud. Mycol.">
        <title>101 Dothideomycetes genomes: a test case for predicting lifestyles and emergence of pathogens.</title>
        <authorList>
            <person name="Haridas S."/>
            <person name="Albert R."/>
            <person name="Binder M."/>
            <person name="Bloem J."/>
            <person name="Labutti K."/>
            <person name="Salamov A."/>
            <person name="Andreopoulos B."/>
            <person name="Baker S."/>
            <person name="Barry K."/>
            <person name="Bills G."/>
            <person name="Bluhm B."/>
            <person name="Cannon C."/>
            <person name="Castanera R."/>
            <person name="Culley D."/>
            <person name="Daum C."/>
            <person name="Ezra D."/>
            <person name="Gonzalez J."/>
            <person name="Henrissat B."/>
            <person name="Kuo A."/>
            <person name="Liang C."/>
            <person name="Lipzen A."/>
            <person name="Lutzoni F."/>
            <person name="Magnuson J."/>
            <person name="Mondo S."/>
            <person name="Nolan M."/>
            <person name="Ohm R."/>
            <person name="Pangilinan J."/>
            <person name="Park H.-J."/>
            <person name="Ramirez L."/>
            <person name="Alfaro M."/>
            <person name="Sun H."/>
            <person name="Tritt A."/>
            <person name="Yoshinaga Y."/>
            <person name="Zwiers L.-H."/>
            <person name="Turgeon B."/>
            <person name="Goodwin S."/>
            <person name="Spatafora J."/>
            <person name="Crous P."/>
            <person name="Grigoriev I."/>
        </authorList>
    </citation>
    <scope>NUCLEOTIDE SEQUENCE</scope>
    <source>
        <strain evidence="2">CBS 113818</strain>
    </source>
</reference>
<dbReference type="OrthoDB" id="10676451at2759"/>
<dbReference type="AlphaFoldDB" id="A0A6A7AE07"/>
<evidence type="ECO:0000313" key="2">
    <source>
        <dbReference type="EMBL" id="KAF2831114.1"/>
    </source>
</evidence>
<organism evidence="2 3">
    <name type="scientific">Ophiobolus disseminans</name>
    <dbReference type="NCBI Taxonomy" id="1469910"/>
    <lineage>
        <taxon>Eukaryota</taxon>
        <taxon>Fungi</taxon>
        <taxon>Dikarya</taxon>
        <taxon>Ascomycota</taxon>
        <taxon>Pezizomycotina</taxon>
        <taxon>Dothideomycetes</taxon>
        <taxon>Pleosporomycetidae</taxon>
        <taxon>Pleosporales</taxon>
        <taxon>Pleosporineae</taxon>
        <taxon>Phaeosphaeriaceae</taxon>
        <taxon>Ophiobolus</taxon>
    </lineage>
</organism>
<name>A0A6A7AE07_9PLEO</name>
<dbReference type="EMBL" id="MU006218">
    <property type="protein sequence ID" value="KAF2831114.1"/>
    <property type="molecule type" value="Genomic_DNA"/>
</dbReference>
<evidence type="ECO:0000259" key="1">
    <source>
        <dbReference type="Pfam" id="PF12937"/>
    </source>
</evidence>
<dbReference type="Pfam" id="PF12937">
    <property type="entry name" value="F-box-like"/>
    <property type="match status" value="1"/>
</dbReference>
<accession>A0A6A7AE07</accession>
<dbReference type="InterPro" id="IPR001810">
    <property type="entry name" value="F-box_dom"/>
</dbReference>